<dbReference type="GO" id="GO:0000287">
    <property type="term" value="F:magnesium ion binding"/>
    <property type="evidence" value="ECO:0007669"/>
    <property type="project" value="InterPro"/>
</dbReference>
<dbReference type="GO" id="GO:0030955">
    <property type="term" value="F:potassium ion binding"/>
    <property type="evidence" value="ECO:0007669"/>
    <property type="project" value="InterPro"/>
</dbReference>
<dbReference type="Proteomes" id="UP000188268">
    <property type="component" value="Unassembled WGS sequence"/>
</dbReference>
<keyword evidence="11" id="KW-0324">Glycolysis</keyword>
<dbReference type="Gramene" id="OMP06324">
    <property type="protein sequence ID" value="OMP06324"/>
    <property type="gene ID" value="CCACVL1_01628"/>
</dbReference>
<evidence type="ECO:0000259" key="13">
    <source>
        <dbReference type="Pfam" id="PF00224"/>
    </source>
</evidence>
<dbReference type="EC" id="2.7.1.40" evidence="4"/>
<protein>
    <recommendedName>
        <fullName evidence="4">pyruvate kinase</fullName>
        <ecNumber evidence="4">2.7.1.40</ecNumber>
    </recommendedName>
</protein>
<keyword evidence="8 14" id="KW-0418">Kinase</keyword>
<keyword evidence="12 14" id="KW-0670">Pyruvate</keyword>
<name>A0A1R3KH13_COCAP</name>
<evidence type="ECO:0000256" key="12">
    <source>
        <dbReference type="ARBA" id="ARBA00023317"/>
    </source>
</evidence>
<dbReference type="InterPro" id="IPR001697">
    <property type="entry name" value="Pyr_Knase"/>
</dbReference>
<keyword evidence="15" id="KW-1185">Reference proteome</keyword>
<evidence type="ECO:0000256" key="3">
    <source>
        <dbReference type="ARBA" id="ARBA00008663"/>
    </source>
</evidence>
<dbReference type="PANTHER" id="PTHR11817">
    <property type="entry name" value="PYRUVATE KINASE"/>
    <property type="match status" value="1"/>
</dbReference>
<evidence type="ECO:0000313" key="14">
    <source>
        <dbReference type="EMBL" id="OMP06324.1"/>
    </source>
</evidence>
<accession>A0A1R3KH13</accession>
<feature type="non-terminal residue" evidence="14">
    <location>
        <position position="1"/>
    </location>
</feature>
<evidence type="ECO:0000256" key="2">
    <source>
        <dbReference type="ARBA" id="ARBA00004997"/>
    </source>
</evidence>
<dbReference type="STRING" id="210143.A0A1R3KH13"/>
<evidence type="ECO:0000256" key="1">
    <source>
        <dbReference type="ARBA" id="ARBA00001958"/>
    </source>
</evidence>
<evidence type="ECO:0000256" key="7">
    <source>
        <dbReference type="ARBA" id="ARBA00022741"/>
    </source>
</evidence>
<comment type="similarity">
    <text evidence="3">Belongs to the pyruvate kinase family.</text>
</comment>
<evidence type="ECO:0000256" key="9">
    <source>
        <dbReference type="ARBA" id="ARBA00022840"/>
    </source>
</evidence>
<evidence type="ECO:0000313" key="15">
    <source>
        <dbReference type="Proteomes" id="UP000188268"/>
    </source>
</evidence>
<comment type="cofactor">
    <cofactor evidence="1">
        <name>K(+)</name>
        <dbReference type="ChEBI" id="CHEBI:29103"/>
    </cofactor>
</comment>
<evidence type="ECO:0000256" key="6">
    <source>
        <dbReference type="ARBA" id="ARBA00022723"/>
    </source>
</evidence>
<proteinExistence type="inferred from homology"/>
<evidence type="ECO:0000256" key="10">
    <source>
        <dbReference type="ARBA" id="ARBA00022842"/>
    </source>
</evidence>
<keyword evidence="5" id="KW-0808">Transferase</keyword>
<evidence type="ECO:0000256" key="4">
    <source>
        <dbReference type="ARBA" id="ARBA00012142"/>
    </source>
</evidence>
<evidence type="ECO:0000256" key="8">
    <source>
        <dbReference type="ARBA" id="ARBA00022777"/>
    </source>
</evidence>
<dbReference type="EMBL" id="AWWV01004952">
    <property type="protein sequence ID" value="OMP06324.1"/>
    <property type="molecule type" value="Genomic_DNA"/>
</dbReference>
<dbReference type="GO" id="GO:0016301">
    <property type="term" value="F:kinase activity"/>
    <property type="evidence" value="ECO:0007669"/>
    <property type="project" value="UniProtKB-KW"/>
</dbReference>
<reference evidence="14 15" key="1">
    <citation type="submission" date="2013-09" db="EMBL/GenBank/DDBJ databases">
        <title>Corchorus capsularis genome sequencing.</title>
        <authorList>
            <person name="Alam M."/>
            <person name="Haque M.S."/>
            <person name="Islam M.S."/>
            <person name="Emdad E.M."/>
            <person name="Islam M.M."/>
            <person name="Ahmed B."/>
            <person name="Halim A."/>
            <person name="Hossen Q.M.M."/>
            <person name="Hossain M.Z."/>
            <person name="Ahmed R."/>
            <person name="Khan M.M."/>
            <person name="Islam R."/>
            <person name="Rashid M.M."/>
            <person name="Khan S.A."/>
            <person name="Rahman M.S."/>
            <person name="Alam M."/>
        </authorList>
    </citation>
    <scope>NUCLEOTIDE SEQUENCE [LARGE SCALE GENOMIC DNA]</scope>
    <source>
        <strain evidence="15">cv. CVL-1</strain>
        <tissue evidence="14">Whole seedling</tissue>
    </source>
</reference>
<keyword evidence="9" id="KW-0067">ATP-binding</keyword>
<dbReference type="OrthoDB" id="108365at2759"/>
<evidence type="ECO:0000256" key="11">
    <source>
        <dbReference type="ARBA" id="ARBA00023152"/>
    </source>
</evidence>
<gene>
    <name evidence="14" type="ORF">CCACVL1_01628</name>
</gene>
<dbReference type="Pfam" id="PF00224">
    <property type="entry name" value="PK"/>
    <property type="match status" value="1"/>
</dbReference>
<keyword evidence="6" id="KW-0479">Metal-binding</keyword>
<sequence length="62" mass="7088">VENQEGVVNFDEILRENTFMVARGGLEMEIPVEKIFLAQKMMIYKCNLAGKPQMLESIIKSI</sequence>
<comment type="pathway">
    <text evidence="2">Carbohydrate degradation; glycolysis; pyruvate from D-glyceraldehyde 3-phosphate: step 5/5.</text>
</comment>
<feature type="domain" description="Pyruvate kinase barrel" evidence="13">
    <location>
        <begin position="1"/>
        <end position="60"/>
    </location>
</feature>
<keyword evidence="10" id="KW-0460">Magnesium</keyword>
<dbReference type="GO" id="GO:0004743">
    <property type="term" value="F:pyruvate kinase activity"/>
    <property type="evidence" value="ECO:0007669"/>
    <property type="project" value="UniProtKB-EC"/>
</dbReference>
<dbReference type="UniPathway" id="UPA00109">
    <property type="reaction ID" value="UER00188"/>
</dbReference>
<dbReference type="InterPro" id="IPR040442">
    <property type="entry name" value="Pyrv_kinase-like_dom_sf"/>
</dbReference>
<dbReference type="InterPro" id="IPR015813">
    <property type="entry name" value="Pyrv/PenolPyrv_kinase-like_dom"/>
</dbReference>
<dbReference type="GO" id="GO:0005524">
    <property type="term" value="F:ATP binding"/>
    <property type="evidence" value="ECO:0007669"/>
    <property type="project" value="UniProtKB-KW"/>
</dbReference>
<dbReference type="SUPFAM" id="SSF51621">
    <property type="entry name" value="Phosphoenolpyruvate/pyruvate domain"/>
    <property type="match status" value="1"/>
</dbReference>
<keyword evidence="7" id="KW-0547">Nucleotide-binding</keyword>
<comment type="caution">
    <text evidence="14">The sequence shown here is derived from an EMBL/GenBank/DDBJ whole genome shotgun (WGS) entry which is preliminary data.</text>
</comment>
<dbReference type="AlphaFoldDB" id="A0A1R3KH13"/>
<evidence type="ECO:0000256" key="5">
    <source>
        <dbReference type="ARBA" id="ARBA00022679"/>
    </source>
</evidence>
<dbReference type="Gene3D" id="3.20.20.60">
    <property type="entry name" value="Phosphoenolpyruvate-binding domains"/>
    <property type="match status" value="1"/>
</dbReference>
<dbReference type="InterPro" id="IPR015793">
    <property type="entry name" value="Pyrv_Knase_brl"/>
</dbReference>
<organism evidence="14 15">
    <name type="scientific">Corchorus capsularis</name>
    <name type="common">Jute</name>
    <dbReference type="NCBI Taxonomy" id="210143"/>
    <lineage>
        <taxon>Eukaryota</taxon>
        <taxon>Viridiplantae</taxon>
        <taxon>Streptophyta</taxon>
        <taxon>Embryophyta</taxon>
        <taxon>Tracheophyta</taxon>
        <taxon>Spermatophyta</taxon>
        <taxon>Magnoliopsida</taxon>
        <taxon>eudicotyledons</taxon>
        <taxon>Gunneridae</taxon>
        <taxon>Pentapetalae</taxon>
        <taxon>rosids</taxon>
        <taxon>malvids</taxon>
        <taxon>Malvales</taxon>
        <taxon>Malvaceae</taxon>
        <taxon>Grewioideae</taxon>
        <taxon>Apeibeae</taxon>
        <taxon>Corchorus</taxon>
    </lineage>
</organism>